<evidence type="ECO:0000313" key="1">
    <source>
        <dbReference type="EMBL" id="BCX48783.1"/>
    </source>
</evidence>
<keyword evidence="2" id="KW-1185">Reference proteome</keyword>
<dbReference type="SUPFAM" id="SSF48613">
    <property type="entry name" value="Heme oxygenase-like"/>
    <property type="match status" value="1"/>
</dbReference>
<reference evidence="1 2" key="1">
    <citation type="submission" date="2021-06" db="EMBL/GenBank/DDBJ databases">
        <title>Complete genome of Haloferula helveola possessing various polysaccharide degrading enzymes.</title>
        <authorList>
            <person name="Takami H."/>
            <person name="Huang C."/>
            <person name="Hamasaki K."/>
        </authorList>
    </citation>
    <scope>NUCLEOTIDE SEQUENCE [LARGE SCALE GENOMIC DNA]</scope>
    <source>
        <strain evidence="1 2">CN-1</strain>
    </source>
</reference>
<evidence type="ECO:0000313" key="2">
    <source>
        <dbReference type="Proteomes" id="UP001374893"/>
    </source>
</evidence>
<gene>
    <name evidence="1" type="ORF">HAHE_26910</name>
</gene>
<accession>A0ABM7RHH9</accession>
<dbReference type="EMBL" id="AP024702">
    <property type="protein sequence ID" value="BCX48783.1"/>
    <property type="molecule type" value="Genomic_DNA"/>
</dbReference>
<organism evidence="1 2">
    <name type="scientific">Haloferula helveola</name>
    <dbReference type="NCBI Taxonomy" id="490095"/>
    <lineage>
        <taxon>Bacteria</taxon>
        <taxon>Pseudomonadati</taxon>
        <taxon>Verrucomicrobiota</taxon>
        <taxon>Verrucomicrobiia</taxon>
        <taxon>Verrucomicrobiales</taxon>
        <taxon>Verrucomicrobiaceae</taxon>
        <taxon>Haloferula</taxon>
    </lineage>
</organism>
<dbReference type="InterPro" id="IPR016084">
    <property type="entry name" value="Haem_Oase-like_multi-hlx"/>
</dbReference>
<protein>
    <submittedName>
        <fullName evidence="1">Biliverdin-producing heme oxygenase</fullName>
    </submittedName>
</protein>
<dbReference type="CDD" id="cd19166">
    <property type="entry name" value="HemeO-bac"/>
    <property type="match status" value="1"/>
</dbReference>
<dbReference type="Proteomes" id="UP001374893">
    <property type="component" value="Chromosome"/>
</dbReference>
<dbReference type="InterPro" id="IPR016053">
    <property type="entry name" value="Haem_Oase-like"/>
</dbReference>
<dbReference type="Pfam" id="PF01126">
    <property type="entry name" value="Heme_oxygenase"/>
    <property type="match status" value="1"/>
</dbReference>
<sequence>MFGMGSARDHLREATSGAHARLDRHVVVESLVSGRMGRTEYSRLLRGYFGWFRHWETAMRETRAEVVEMLGPERFRRSEWLAEDLATLGHPSEPLIDEAPAPLDGAALAGQLYVIEGSTLGGAHLVRAGGGLPGGASRFYEGYRGNTGPMWKEFLDWLEPEIPSERERDEAAAAATRVFDSFGGMFDRVVDSACVEEAHRGSDPQ</sequence>
<name>A0ABM7RHH9_9BACT</name>
<proteinExistence type="predicted"/>
<dbReference type="Gene3D" id="1.20.910.10">
    <property type="entry name" value="Heme oxygenase-like"/>
    <property type="match status" value="1"/>
</dbReference>